<dbReference type="Proteomes" id="UP001470230">
    <property type="component" value="Unassembled WGS sequence"/>
</dbReference>
<keyword evidence="5" id="KW-0808">Transferase</keyword>
<sequence length="405" mass="46668">MSSRRNRKTFNPGKTLGNYSVMRLIGQGGYGDIYECIDLTNHLFYAMKVESTSCKKQGLKREIEVIRHLRSKYFPQFICYSETSKYRFLIMELFGPSFSALRKHLWDHRFQISTVLRMGIEMLKCIEKMHSLGYIHRDIKPSNFLLRASRRHPIALIDYGLSRPYIDPDTHLPVKQRSNPGFVGTTKYASINAHEGKELGRVDDLFSWFYSLIEMWAGRLPWPSTNDKEEVFNAKLSADVPQFIRGMPKQMTNIYRLISRLGHDEKPNYPLMYSFMLDAMREINATWDDPYEWERYDISEISSISLTPPPNDRPRIPENLPPPEMPPIDIQSILPDKNQRNDKNKNGFRSTLMSPISSNSTVSTSTISTSTISTSTVSSTVSSGTASSSGRQKRYYGSAYRYRPT</sequence>
<evidence type="ECO:0000256" key="3">
    <source>
        <dbReference type="ARBA" id="ARBA00022840"/>
    </source>
</evidence>
<proteinExistence type="inferred from homology"/>
<evidence type="ECO:0000256" key="5">
    <source>
        <dbReference type="RuleBase" id="RU000304"/>
    </source>
</evidence>
<gene>
    <name evidence="8" type="ORF">M9Y10_021969</name>
</gene>
<dbReference type="EC" id="2.7.11.1" evidence="1"/>
<dbReference type="InterPro" id="IPR017441">
    <property type="entry name" value="Protein_kinase_ATP_BS"/>
</dbReference>
<feature type="domain" description="Protein kinase" evidence="7">
    <location>
        <begin position="19"/>
        <end position="328"/>
    </location>
</feature>
<dbReference type="PROSITE" id="PS00108">
    <property type="entry name" value="PROTEIN_KINASE_ST"/>
    <property type="match status" value="1"/>
</dbReference>
<dbReference type="PANTHER" id="PTHR11909">
    <property type="entry name" value="CASEIN KINASE-RELATED"/>
    <property type="match status" value="1"/>
</dbReference>
<feature type="binding site" evidence="4">
    <location>
        <position position="48"/>
    </location>
    <ligand>
        <name>ATP</name>
        <dbReference type="ChEBI" id="CHEBI:30616"/>
    </ligand>
</feature>
<comment type="similarity">
    <text evidence="5">Belongs to the protein kinase superfamily.</text>
</comment>
<dbReference type="InterPro" id="IPR011009">
    <property type="entry name" value="Kinase-like_dom_sf"/>
</dbReference>
<evidence type="ECO:0000313" key="8">
    <source>
        <dbReference type="EMBL" id="KAK8893547.1"/>
    </source>
</evidence>
<accession>A0ABR2KRJ7</accession>
<name>A0ABR2KRJ7_9EUKA</name>
<keyword evidence="5" id="KW-0723">Serine/threonine-protein kinase</keyword>
<evidence type="ECO:0000259" key="7">
    <source>
        <dbReference type="PROSITE" id="PS50011"/>
    </source>
</evidence>
<dbReference type="PROSITE" id="PS50011">
    <property type="entry name" value="PROTEIN_KINASE_DOM"/>
    <property type="match status" value="1"/>
</dbReference>
<dbReference type="PROSITE" id="PS00107">
    <property type="entry name" value="PROTEIN_KINASE_ATP"/>
    <property type="match status" value="1"/>
</dbReference>
<evidence type="ECO:0000313" key="9">
    <source>
        <dbReference type="Proteomes" id="UP001470230"/>
    </source>
</evidence>
<dbReference type="SUPFAM" id="SSF56112">
    <property type="entry name" value="Protein kinase-like (PK-like)"/>
    <property type="match status" value="1"/>
</dbReference>
<feature type="compositionally biased region" description="Low complexity" evidence="6">
    <location>
        <begin position="354"/>
        <end position="389"/>
    </location>
</feature>
<evidence type="ECO:0000256" key="1">
    <source>
        <dbReference type="ARBA" id="ARBA00012513"/>
    </source>
</evidence>
<protein>
    <recommendedName>
        <fullName evidence="1">non-specific serine/threonine protein kinase</fullName>
        <ecNumber evidence="1">2.7.11.1</ecNumber>
    </recommendedName>
</protein>
<feature type="region of interest" description="Disordered" evidence="6">
    <location>
        <begin position="304"/>
        <end position="405"/>
    </location>
</feature>
<keyword evidence="5" id="KW-0418">Kinase</keyword>
<organism evidence="8 9">
    <name type="scientific">Tritrichomonas musculus</name>
    <dbReference type="NCBI Taxonomy" id="1915356"/>
    <lineage>
        <taxon>Eukaryota</taxon>
        <taxon>Metamonada</taxon>
        <taxon>Parabasalia</taxon>
        <taxon>Tritrichomonadida</taxon>
        <taxon>Tritrichomonadidae</taxon>
        <taxon>Tritrichomonas</taxon>
    </lineage>
</organism>
<keyword evidence="2 4" id="KW-0547">Nucleotide-binding</keyword>
<reference evidence="8 9" key="1">
    <citation type="submission" date="2024-04" db="EMBL/GenBank/DDBJ databases">
        <title>Tritrichomonas musculus Genome.</title>
        <authorList>
            <person name="Alves-Ferreira E."/>
            <person name="Grigg M."/>
            <person name="Lorenzi H."/>
            <person name="Galac M."/>
        </authorList>
    </citation>
    <scope>NUCLEOTIDE SEQUENCE [LARGE SCALE GENOMIC DNA]</scope>
    <source>
        <strain evidence="8 9">EAF2021</strain>
    </source>
</reference>
<dbReference type="InterPro" id="IPR000719">
    <property type="entry name" value="Prot_kinase_dom"/>
</dbReference>
<comment type="caution">
    <text evidence="8">The sequence shown here is derived from an EMBL/GenBank/DDBJ whole genome shotgun (WGS) entry which is preliminary data.</text>
</comment>
<dbReference type="Pfam" id="PF00069">
    <property type="entry name" value="Pkinase"/>
    <property type="match status" value="1"/>
</dbReference>
<evidence type="ECO:0000256" key="2">
    <source>
        <dbReference type="ARBA" id="ARBA00022741"/>
    </source>
</evidence>
<evidence type="ECO:0000256" key="6">
    <source>
        <dbReference type="SAM" id="MobiDB-lite"/>
    </source>
</evidence>
<dbReference type="Gene3D" id="1.10.510.10">
    <property type="entry name" value="Transferase(Phosphotransferase) domain 1"/>
    <property type="match status" value="1"/>
</dbReference>
<dbReference type="InterPro" id="IPR008271">
    <property type="entry name" value="Ser/Thr_kinase_AS"/>
</dbReference>
<keyword evidence="3 4" id="KW-0067">ATP-binding</keyword>
<keyword evidence="9" id="KW-1185">Reference proteome</keyword>
<dbReference type="EMBL" id="JAPFFF010000003">
    <property type="protein sequence ID" value="KAK8893547.1"/>
    <property type="molecule type" value="Genomic_DNA"/>
</dbReference>
<dbReference type="InterPro" id="IPR050235">
    <property type="entry name" value="CK1_Ser-Thr_kinase"/>
</dbReference>
<dbReference type="SMART" id="SM00220">
    <property type="entry name" value="S_TKc"/>
    <property type="match status" value="1"/>
</dbReference>
<evidence type="ECO:0000256" key="4">
    <source>
        <dbReference type="PROSITE-ProRule" id="PRU10141"/>
    </source>
</evidence>